<feature type="region of interest" description="Disordered" evidence="3">
    <location>
        <begin position="232"/>
        <end position="319"/>
    </location>
</feature>
<feature type="domain" description="Peptidoglycan hydrolase PcsB coiled-coil" evidence="6">
    <location>
        <begin position="91"/>
        <end position="162"/>
    </location>
</feature>
<dbReference type="InterPro" id="IPR051933">
    <property type="entry name" value="Resuscitation_pf_RpfB"/>
</dbReference>
<keyword evidence="1 4" id="KW-0732">Signal</keyword>
<dbReference type="Gene3D" id="6.10.250.3150">
    <property type="match status" value="1"/>
</dbReference>
<evidence type="ECO:0000313" key="8">
    <source>
        <dbReference type="Proteomes" id="UP001501166"/>
    </source>
</evidence>
<accession>A0ABN0XAM1</accession>
<reference evidence="7 8" key="1">
    <citation type="journal article" date="2019" name="Int. J. Syst. Evol. Microbiol.">
        <title>The Global Catalogue of Microorganisms (GCM) 10K type strain sequencing project: providing services to taxonomists for standard genome sequencing and annotation.</title>
        <authorList>
            <consortium name="The Broad Institute Genomics Platform"/>
            <consortium name="The Broad Institute Genome Sequencing Center for Infectious Disease"/>
            <person name="Wu L."/>
            <person name="Ma J."/>
        </authorList>
    </citation>
    <scope>NUCLEOTIDE SEQUENCE [LARGE SCALE GENOMIC DNA]</scope>
    <source>
        <strain evidence="7 8">JCM 12662</strain>
    </source>
</reference>
<keyword evidence="2" id="KW-0175">Coiled coil</keyword>
<feature type="compositionally biased region" description="Low complexity" evidence="3">
    <location>
        <begin position="248"/>
        <end position="271"/>
    </location>
</feature>
<proteinExistence type="predicted"/>
<dbReference type="InterPro" id="IPR057309">
    <property type="entry name" value="PcsB_CC"/>
</dbReference>
<evidence type="ECO:0000259" key="5">
    <source>
        <dbReference type="Pfam" id="PF06725"/>
    </source>
</evidence>
<feature type="compositionally biased region" description="Basic and acidic residues" evidence="3">
    <location>
        <begin position="294"/>
        <end position="310"/>
    </location>
</feature>
<protein>
    <submittedName>
        <fullName evidence="7">3D domain-containing protein</fullName>
    </submittedName>
</protein>
<evidence type="ECO:0000256" key="3">
    <source>
        <dbReference type="SAM" id="MobiDB-lite"/>
    </source>
</evidence>
<dbReference type="Gene3D" id="2.40.40.10">
    <property type="entry name" value="RlpA-like domain"/>
    <property type="match status" value="1"/>
</dbReference>
<dbReference type="SUPFAM" id="SSF50685">
    <property type="entry name" value="Barwin-like endoglucanases"/>
    <property type="match status" value="1"/>
</dbReference>
<evidence type="ECO:0000313" key="7">
    <source>
        <dbReference type="EMBL" id="GAA0359468.1"/>
    </source>
</evidence>
<keyword evidence="8" id="KW-1185">Reference proteome</keyword>
<feature type="domain" description="3D" evidence="5">
    <location>
        <begin position="349"/>
        <end position="410"/>
    </location>
</feature>
<dbReference type="CDD" id="cd22786">
    <property type="entry name" value="DPBB_YuiC-like"/>
    <property type="match status" value="1"/>
</dbReference>
<feature type="chain" id="PRO_5046300825" evidence="4">
    <location>
        <begin position="32"/>
        <end position="411"/>
    </location>
</feature>
<sequence>MFFKAMKKNIVGIVVLMLGLLQLGYSQTASANTLEAIQEQQEQKKEQINTLQREVNSVLEEVSVLSQELTDLEQNISDKEVEIEETEVEVQEQEELVEARLEQARQRVQSLQLNEVNQNIVLTILEAESLSDLFNRALVIKRLTDAGNQQIELAEEEVQKLADLREHLVETREELKDQQAKAVAQKEAYDEKVANLHALIQENQSELTTLVEREAEEVARIEEARRQAREEAARAAARREAEERAAKEAQVQEVSVSSSERSASSETASTQNSQPAQKTEAKAAESKPAQAKQTESKSAETKQAESKPDPAPKQSSGKSFVVQATGYSTKQPNLSTHTATGIDLRVNPRVIAVDPSVIPLGSMVEVEGMGVYIAGDTGGAIRGNIIDIHFETVGQALNWGRRSVRITILNR</sequence>
<evidence type="ECO:0000259" key="6">
    <source>
        <dbReference type="Pfam" id="PF24568"/>
    </source>
</evidence>
<evidence type="ECO:0000256" key="1">
    <source>
        <dbReference type="ARBA" id="ARBA00022729"/>
    </source>
</evidence>
<dbReference type="PANTHER" id="PTHR39160:SF4">
    <property type="entry name" value="RESUSCITATION-PROMOTING FACTOR RPFB"/>
    <property type="match status" value="1"/>
</dbReference>
<dbReference type="InterPro" id="IPR010611">
    <property type="entry name" value="3D_dom"/>
</dbReference>
<dbReference type="Pfam" id="PF24568">
    <property type="entry name" value="CC_PcsB"/>
    <property type="match status" value="1"/>
</dbReference>
<dbReference type="InterPro" id="IPR036908">
    <property type="entry name" value="RlpA-like_sf"/>
</dbReference>
<dbReference type="Pfam" id="PF06725">
    <property type="entry name" value="3D"/>
    <property type="match status" value="1"/>
</dbReference>
<name>A0ABN0XAM1_9LACT</name>
<dbReference type="EMBL" id="BAAACW010000061">
    <property type="protein sequence ID" value="GAA0359468.1"/>
    <property type="molecule type" value="Genomic_DNA"/>
</dbReference>
<dbReference type="PANTHER" id="PTHR39160">
    <property type="entry name" value="CELL WALL-BINDING PROTEIN YOCH"/>
    <property type="match status" value="1"/>
</dbReference>
<feature type="coiled-coil region" evidence="2">
    <location>
        <begin position="34"/>
        <end position="114"/>
    </location>
</feature>
<evidence type="ECO:0000256" key="2">
    <source>
        <dbReference type="SAM" id="Coils"/>
    </source>
</evidence>
<feature type="compositionally biased region" description="Basic and acidic residues" evidence="3">
    <location>
        <begin position="232"/>
        <end position="247"/>
    </location>
</feature>
<comment type="caution">
    <text evidence="7">The sequence shown here is derived from an EMBL/GenBank/DDBJ whole genome shotgun (WGS) entry which is preliminary data.</text>
</comment>
<dbReference type="Proteomes" id="UP001501166">
    <property type="component" value="Unassembled WGS sequence"/>
</dbReference>
<feature type="signal peptide" evidence="4">
    <location>
        <begin position="1"/>
        <end position="31"/>
    </location>
</feature>
<gene>
    <name evidence="7" type="ORF">GCM10008932_10110</name>
</gene>
<organism evidence="7 8">
    <name type="scientific">Alkalibacterium iburiense</name>
    <dbReference type="NCBI Taxonomy" id="290589"/>
    <lineage>
        <taxon>Bacteria</taxon>
        <taxon>Bacillati</taxon>
        <taxon>Bacillota</taxon>
        <taxon>Bacilli</taxon>
        <taxon>Lactobacillales</taxon>
        <taxon>Carnobacteriaceae</taxon>
        <taxon>Alkalibacterium</taxon>
    </lineage>
</organism>
<evidence type="ECO:0000256" key="4">
    <source>
        <dbReference type="SAM" id="SignalP"/>
    </source>
</evidence>